<organism evidence="2 3">
    <name type="scientific">Lepraria finkii</name>
    <dbReference type="NCBI Taxonomy" id="1340010"/>
    <lineage>
        <taxon>Eukaryota</taxon>
        <taxon>Fungi</taxon>
        <taxon>Dikarya</taxon>
        <taxon>Ascomycota</taxon>
        <taxon>Pezizomycotina</taxon>
        <taxon>Lecanoromycetes</taxon>
        <taxon>OSLEUM clade</taxon>
        <taxon>Lecanoromycetidae</taxon>
        <taxon>Lecanorales</taxon>
        <taxon>Lecanorineae</taxon>
        <taxon>Stereocaulaceae</taxon>
        <taxon>Lepraria</taxon>
    </lineage>
</organism>
<evidence type="ECO:0000313" key="3">
    <source>
        <dbReference type="Proteomes" id="UP001590951"/>
    </source>
</evidence>
<evidence type="ECO:0000259" key="1">
    <source>
        <dbReference type="Pfam" id="PF20231"/>
    </source>
</evidence>
<evidence type="ECO:0000313" key="2">
    <source>
        <dbReference type="EMBL" id="KAL2051285.1"/>
    </source>
</evidence>
<name>A0ABR4B145_9LECA</name>
<proteinExistence type="predicted"/>
<accession>A0ABR4B145</accession>
<feature type="domain" description="DUF6589" evidence="1">
    <location>
        <begin position="3"/>
        <end position="142"/>
    </location>
</feature>
<dbReference type="InterPro" id="IPR046496">
    <property type="entry name" value="DUF6589"/>
</dbReference>
<gene>
    <name evidence="2" type="ORF">ABVK25_008534</name>
</gene>
<protein>
    <recommendedName>
        <fullName evidence="1">DUF6589 domain-containing protein</fullName>
    </recommendedName>
</protein>
<dbReference type="Proteomes" id="UP001590951">
    <property type="component" value="Unassembled WGS sequence"/>
</dbReference>
<sequence>MHVEVYLTLRHAIKYTDIGLLRYALRHIAVVFQAEAAETPKYAHALLYIIYLTNSPAATIRLQEAVLANSLVNLQGDADSYFKLDRLLELCNNSLKAFQQERSYFSKHSDRLLEHWVLNIPYFQDLKAAVEFSFGKPQSARHASKSAAEDI</sequence>
<dbReference type="EMBL" id="JBHFEH010000037">
    <property type="protein sequence ID" value="KAL2051285.1"/>
    <property type="molecule type" value="Genomic_DNA"/>
</dbReference>
<comment type="caution">
    <text evidence="2">The sequence shown here is derived from an EMBL/GenBank/DDBJ whole genome shotgun (WGS) entry which is preliminary data.</text>
</comment>
<dbReference type="Pfam" id="PF20231">
    <property type="entry name" value="DUF6589"/>
    <property type="match status" value="1"/>
</dbReference>
<keyword evidence="3" id="KW-1185">Reference proteome</keyword>
<reference evidence="2 3" key="1">
    <citation type="submission" date="2024-09" db="EMBL/GenBank/DDBJ databases">
        <title>Rethinking Asexuality: The Enigmatic Case of Functional Sexual Genes in Lepraria (Stereocaulaceae).</title>
        <authorList>
            <person name="Doellman M."/>
            <person name="Sun Y."/>
            <person name="Barcenas-Pena A."/>
            <person name="Lumbsch H.T."/>
            <person name="Grewe F."/>
        </authorList>
    </citation>
    <scope>NUCLEOTIDE SEQUENCE [LARGE SCALE GENOMIC DNA]</scope>
    <source>
        <strain evidence="2 3">Grewe 0041</strain>
    </source>
</reference>